<keyword evidence="2" id="KW-0732">Signal</keyword>
<sequence>MKSPLVPAVRPALVSLLLLGVAACGPASGDGRAASVTVDVPSAVPVAATGTANPAPASGGAPTAQASAAAARPAGKAAAPAPGGSSAAAPAASSAPASSAPAATAVAPPTGLAPLPLPVAAAQPGAQTVAVGTPSADGSAATPAAATDLRLTAYDPAAGTAVLSAPAVPAASSAPAATSSPSAVPALSQDVQPGRLLASPPTDAAPQGALLAVTAVHPGAGNTLSLATRLATLPELLGAAEVDGTVPVDPKAIKVTPLVKDVTATVGRENGTTRAEASGTLEVDAKAPIPLPGGATAEATGELALHPSVRFAYHGAGVGTPRTASIGFDLGARAHWKVTGDFARATAAPVRVPFAKLQASPVLTVAGLPVVVNLALTCYLEVGADGQVHVEAEQEATGTWAVRADWTGGGRGWTSAADAPDTKVSPVHVRLDGKASVRATLGTEVSVGLYDAVGVEATVAPYLQAKADGSLAVDVPGGTPRVQGNWGLVGGIDLNGALLAHLKIFGTPLIEGRLPLPAFHREWPLLTGTLPTPAPKG</sequence>
<reference evidence="3" key="1">
    <citation type="submission" date="2022-10" db="EMBL/GenBank/DDBJ databases">
        <title>The complete genomes of actinobacterial strains from the NBC collection.</title>
        <authorList>
            <person name="Joergensen T.S."/>
            <person name="Alvarez Arevalo M."/>
            <person name="Sterndorff E.B."/>
            <person name="Faurdal D."/>
            <person name="Vuksanovic O."/>
            <person name="Mourched A.-S."/>
            <person name="Charusanti P."/>
            <person name="Shaw S."/>
            <person name="Blin K."/>
            <person name="Weber T."/>
        </authorList>
    </citation>
    <scope>NUCLEOTIDE SEQUENCE</scope>
    <source>
        <strain evidence="3">NBC_00222</strain>
    </source>
</reference>
<organism evidence="3 4">
    <name type="scientific">Kitasatospora purpeofusca</name>
    <dbReference type="NCBI Taxonomy" id="67352"/>
    <lineage>
        <taxon>Bacteria</taxon>
        <taxon>Bacillati</taxon>
        <taxon>Actinomycetota</taxon>
        <taxon>Actinomycetes</taxon>
        <taxon>Kitasatosporales</taxon>
        <taxon>Streptomycetaceae</taxon>
        <taxon>Kitasatospora</taxon>
    </lineage>
</organism>
<proteinExistence type="predicted"/>
<accession>A0ABZ1TZZ3</accession>
<feature type="chain" id="PRO_5046921164" description="Lipoprotein" evidence="2">
    <location>
        <begin position="30"/>
        <end position="537"/>
    </location>
</feature>
<evidence type="ECO:0008006" key="5">
    <source>
        <dbReference type="Google" id="ProtNLM"/>
    </source>
</evidence>
<dbReference type="EMBL" id="CP108110">
    <property type="protein sequence ID" value="WUQ83282.1"/>
    <property type="molecule type" value="Genomic_DNA"/>
</dbReference>
<evidence type="ECO:0000313" key="4">
    <source>
        <dbReference type="Proteomes" id="UP001432222"/>
    </source>
</evidence>
<feature type="region of interest" description="Disordered" evidence="1">
    <location>
        <begin position="51"/>
        <end position="95"/>
    </location>
</feature>
<evidence type="ECO:0000313" key="3">
    <source>
        <dbReference type="EMBL" id="WUQ83282.1"/>
    </source>
</evidence>
<keyword evidence="4" id="KW-1185">Reference proteome</keyword>
<name>A0ABZ1TZZ3_9ACTN</name>
<evidence type="ECO:0000256" key="1">
    <source>
        <dbReference type="SAM" id="MobiDB-lite"/>
    </source>
</evidence>
<dbReference type="PROSITE" id="PS51257">
    <property type="entry name" value="PROKAR_LIPOPROTEIN"/>
    <property type="match status" value="1"/>
</dbReference>
<feature type="signal peptide" evidence="2">
    <location>
        <begin position="1"/>
        <end position="29"/>
    </location>
</feature>
<dbReference type="Proteomes" id="UP001432222">
    <property type="component" value="Chromosome"/>
</dbReference>
<protein>
    <recommendedName>
        <fullName evidence="5">Lipoprotein</fullName>
    </recommendedName>
</protein>
<gene>
    <name evidence="3" type="ORF">OHA16_10015</name>
</gene>
<dbReference type="RefSeq" id="WP_328954315.1">
    <property type="nucleotide sequence ID" value="NZ_CP108110.1"/>
</dbReference>
<evidence type="ECO:0000256" key="2">
    <source>
        <dbReference type="SAM" id="SignalP"/>
    </source>
</evidence>